<dbReference type="GO" id="GO:0019432">
    <property type="term" value="P:triglyceride biosynthetic process"/>
    <property type="evidence" value="ECO:0007669"/>
    <property type="project" value="TreeGrafter"/>
</dbReference>
<dbReference type="InterPro" id="IPR049941">
    <property type="entry name" value="LPLAT_7/PORCN-like"/>
</dbReference>
<evidence type="ECO:0000313" key="9">
    <source>
        <dbReference type="EMBL" id="CAE0485882.1"/>
    </source>
</evidence>
<feature type="transmembrane region" description="Helical" evidence="8">
    <location>
        <begin position="59"/>
        <end position="83"/>
    </location>
</feature>
<organism evidence="9">
    <name type="scientific">Dunaliella tertiolecta</name>
    <name type="common">Green alga</name>
    <dbReference type="NCBI Taxonomy" id="3047"/>
    <lineage>
        <taxon>Eukaryota</taxon>
        <taxon>Viridiplantae</taxon>
        <taxon>Chlorophyta</taxon>
        <taxon>core chlorophytes</taxon>
        <taxon>Chlorophyceae</taxon>
        <taxon>CS clade</taxon>
        <taxon>Chlamydomonadales</taxon>
        <taxon>Dunaliellaceae</taxon>
        <taxon>Dunaliella</taxon>
    </lineage>
</organism>
<dbReference type="AlphaFoldDB" id="A0A7S3QKP9"/>
<keyword evidence="6" id="KW-0012">Acyltransferase</keyword>
<dbReference type="EMBL" id="HBIP01002207">
    <property type="protein sequence ID" value="CAE0485882.1"/>
    <property type="molecule type" value="Transcribed_RNA"/>
</dbReference>
<dbReference type="PANTHER" id="PTHR13906">
    <property type="entry name" value="PORCUPINE"/>
    <property type="match status" value="1"/>
</dbReference>
<feature type="transmembrane region" description="Helical" evidence="8">
    <location>
        <begin position="409"/>
        <end position="429"/>
    </location>
</feature>
<dbReference type="Pfam" id="PF03062">
    <property type="entry name" value="MBOAT"/>
    <property type="match status" value="1"/>
</dbReference>
<dbReference type="GO" id="GO:0030258">
    <property type="term" value="P:lipid modification"/>
    <property type="evidence" value="ECO:0007669"/>
    <property type="project" value="TreeGrafter"/>
</dbReference>
<sequence>MHSSMEIAENALERLFSAEIDVSQALGVSVPQLRFALALFGSVPVGGGFRLIRNATVRHLYALVTGILLVYYPFGMGIAQVVLPLSLTYGAMALMPSHCGKIAWLNMAYLIWLHVSNASGEAWNLGQMDFTGGSMVIVLKLIALAMSRQDACRSKELNPYQAQHKVDHLPNLIEYLGYAFCCGNLLAGPFVEYHEYMDCVEEKGHWALQRTRSTGYVRYGLRKVGESLLSMVAMLYMEPRYGVTMLYKPWFQEQAVLTRLLLHWMCGVVCQLRYSFVWLLSEASLTFMGLNLKGWDDKERPIWGLCANCNFIGVQLSESARALPQNWNTCTGRFLRRYVYDRLTPAGKRAGFPQLLATQLISGVWHGLYPGYLLFFASSALMFQASTGIARVEALTLPDKVVRSLPVRLIHIIITGIMLNHLALSFVLLDFQRGISVFRDVHFIPHIFMTVMTLAALTLPDIRRSKQQGRDARKEQKTQAPAGKVE</sequence>
<dbReference type="InterPro" id="IPR004299">
    <property type="entry name" value="MBOAT_fam"/>
</dbReference>
<comment type="subcellular location">
    <subcellularLocation>
        <location evidence="1">Membrane</location>
        <topology evidence="1">Multi-pass membrane protein</topology>
    </subcellularLocation>
</comment>
<keyword evidence="2" id="KW-0808">Transferase</keyword>
<accession>A0A7S3QKP9</accession>
<keyword evidence="4 8" id="KW-1133">Transmembrane helix</keyword>
<feature type="compositionally biased region" description="Basic and acidic residues" evidence="7">
    <location>
        <begin position="466"/>
        <end position="477"/>
    </location>
</feature>
<gene>
    <name evidence="9" type="ORF">DTER00134_LOCUS921</name>
</gene>
<dbReference type="GO" id="GO:0005783">
    <property type="term" value="C:endoplasmic reticulum"/>
    <property type="evidence" value="ECO:0007669"/>
    <property type="project" value="TreeGrafter"/>
</dbReference>
<dbReference type="GO" id="GO:0016020">
    <property type="term" value="C:membrane"/>
    <property type="evidence" value="ECO:0007669"/>
    <property type="project" value="UniProtKB-SubCell"/>
</dbReference>
<dbReference type="PANTHER" id="PTHR13906:SF4">
    <property type="entry name" value="LYSOPHOSPHOLIPID ACYLTRANSFERASE 6"/>
    <property type="match status" value="1"/>
</dbReference>
<dbReference type="GO" id="GO:0008654">
    <property type="term" value="P:phospholipid biosynthetic process"/>
    <property type="evidence" value="ECO:0007669"/>
    <property type="project" value="TreeGrafter"/>
</dbReference>
<evidence type="ECO:0000256" key="7">
    <source>
        <dbReference type="SAM" id="MobiDB-lite"/>
    </source>
</evidence>
<keyword evidence="5 8" id="KW-0472">Membrane</keyword>
<evidence type="ECO:0000256" key="4">
    <source>
        <dbReference type="ARBA" id="ARBA00022989"/>
    </source>
</evidence>
<evidence type="ECO:0000256" key="6">
    <source>
        <dbReference type="ARBA" id="ARBA00023315"/>
    </source>
</evidence>
<evidence type="ECO:0000256" key="2">
    <source>
        <dbReference type="ARBA" id="ARBA00022679"/>
    </source>
</evidence>
<reference evidence="9" key="1">
    <citation type="submission" date="2021-01" db="EMBL/GenBank/DDBJ databases">
        <authorList>
            <person name="Corre E."/>
            <person name="Pelletier E."/>
            <person name="Niang G."/>
            <person name="Scheremetjew M."/>
            <person name="Finn R."/>
            <person name="Kale V."/>
            <person name="Holt S."/>
            <person name="Cochrane G."/>
            <person name="Meng A."/>
            <person name="Brown T."/>
            <person name="Cohen L."/>
        </authorList>
    </citation>
    <scope>NUCLEOTIDE SEQUENCE</scope>
    <source>
        <strain evidence="9">CCMP1320</strain>
    </source>
</reference>
<evidence type="ECO:0000256" key="1">
    <source>
        <dbReference type="ARBA" id="ARBA00004141"/>
    </source>
</evidence>
<evidence type="ECO:0000256" key="8">
    <source>
        <dbReference type="SAM" id="Phobius"/>
    </source>
</evidence>
<evidence type="ECO:0000256" key="5">
    <source>
        <dbReference type="ARBA" id="ARBA00023136"/>
    </source>
</evidence>
<evidence type="ECO:0000256" key="3">
    <source>
        <dbReference type="ARBA" id="ARBA00022692"/>
    </source>
</evidence>
<protein>
    <submittedName>
        <fullName evidence="9">Uncharacterized protein</fullName>
    </submittedName>
</protein>
<proteinExistence type="predicted"/>
<feature type="transmembrane region" description="Helical" evidence="8">
    <location>
        <begin position="441"/>
        <end position="460"/>
    </location>
</feature>
<name>A0A7S3QKP9_DUNTE</name>
<feature type="transmembrane region" description="Helical" evidence="8">
    <location>
        <begin position="369"/>
        <end position="389"/>
    </location>
</feature>
<dbReference type="GO" id="GO:0016746">
    <property type="term" value="F:acyltransferase activity"/>
    <property type="evidence" value="ECO:0007669"/>
    <property type="project" value="UniProtKB-KW"/>
</dbReference>
<keyword evidence="3 8" id="KW-0812">Transmembrane</keyword>
<feature type="region of interest" description="Disordered" evidence="7">
    <location>
        <begin position="466"/>
        <end position="486"/>
    </location>
</feature>